<sequence>MMSPSVSPVARNVGVSPPPDGNSAVGPFEGSSVQQDPDSRGRRADQLPRYFLGDQHEGSPYQIWGTPDPRRAGCVNRRSTAGCANVMAVWISSDSSTKPYIMQRVRKIKNNKKPGKK</sequence>
<dbReference type="EnsemblPlants" id="Zm00001eb233040_T001">
    <property type="protein sequence ID" value="Zm00001eb233040_P001"/>
    <property type="gene ID" value="Zm00001eb233040"/>
</dbReference>
<feature type="region of interest" description="Disordered" evidence="1">
    <location>
        <begin position="1"/>
        <end position="69"/>
    </location>
</feature>
<evidence type="ECO:0000256" key="1">
    <source>
        <dbReference type="SAM" id="MobiDB-lite"/>
    </source>
</evidence>
<dbReference type="Gramene" id="Zm00001eb233040_T001">
    <property type="protein sequence ID" value="Zm00001eb233040_P001"/>
    <property type="gene ID" value="Zm00001eb233040"/>
</dbReference>
<reference evidence="3" key="1">
    <citation type="journal article" date="2009" name="Science">
        <title>The B73 maize genome: complexity, diversity, and dynamics.</title>
        <authorList>
            <person name="Schnable P.S."/>
            <person name="Ware D."/>
            <person name="Fulton R.S."/>
            <person name="Stein J.C."/>
            <person name="Wei F."/>
            <person name="Pasternak S."/>
            <person name="Liang C."/>
            <person name="Zhang J."/>
            <person name="Fulton L."/>
            <person name="Graves T.A."/>
            <person name="Minx P."/>
            <person name="Reily A.D."/>
            <person name="Courtney L."/>
            <person name="Kruchowski S.S."/>
            <person name="Tomlinson C."/>
            <person name="Strong C."/>
            <person name="Delehaunty K."/>
            <person name="Fronick C."/>
            <person name="Courtney B."/>
            <person name="Rock S.M."/>
            <person name="Belter E."/>
            <person name="Du F."/>
            <person name="Kim K."/>
            <person name="Abbott R.M."/>
            <person name="Cotton M."/>
            <person name="Levy A."/>
            <person name="Marchetto P."/>
            <person name="Ochoa K."/>
            <person name="Jackson S.M."/>
            <person name="Gillam B."/>
            <person name="Chen W."/>
            <person name="Yan L."/>
            <person name="Higginbotham J."/>
            <person name="Cardenas M."/>
            <person name="Waligorski J."/>
            <person name="Applebaum E."/>
            <person name="Phelps L."/>
            <person name="Falcone J."/>
            <person name="Kanchi K."/>
            <person name="Thane T."/>
            <person name="Scimone A."/>
            <person name="Thane N."/>
            <person name="Henke J."/>
            <person name="Wang T."/>
            <person name="Ruppert J."/>
            <person name="Shah N."/>
            <person name="Rotter K."/>
            <person name="Hodges J."/>
            <person name="Ingenthron E."/>
            <person name="Cordes M."/>
            <person name="Kohlberg S."/>
            <person name="Sgro J."/>
            <person name="Delgado B."/>
            <person name="Mead K."/>
            <person name="Chinwalla A."/>
            <person name="Leonard S."/>
            <person name="Crouse K."/>
            <person name="Collura K."/>
            <person name="Kudrna D."/>
            <person name="Currie J."/>
            <person name="He R."/>
            <person name="Angelova A."/>
            <person name="Rajasekar S."/>
            <person name="Mueller T."/>
            <person name="Lomeli R."/>
            <person name="Scara G."/>
            <person name="Ko A."/>
            <person name="Delaney K."/>
            <person name="Wissotski M."/>
            <person name="Lopez G."/>
            <person name="Campos D."/>
            <person name="Braidotti M."/>
            <person name="Ashley E."/>
            <person name="Golser W."/>
            <person name="Kim H."/>
            <person name="Lee S."/>
            <person name="Lin J."/>
            <person name="Dujmic Z."/>
            <person name="Kim W."/>
            <person name="Talag J."/>
            <person name="Zuccolo A."/>
            <person name="Fan C."/>
            <person name="Sebastian A."/>
            <person name="Kramer M."/>
            <person name="Spiegel L."/>
            <person name="Nascimento L."/>
            <person name="Zutavern T."/>
            <person name="Miller B."/>
            <person name="Ambroise C."/>
            <person name="Muller S."/>
            <person name="Spooner W."/>
            <person name="Narechania A."/>
            <person name="Ren L."/>
            <person name="Wei S."/>
            <person name="Kumari S."/>
            <person name="Faga B."/>
            <person name="Levy M.J."/>
            <person name="McMahan L."/>
            <person name="Van Buren P."/>
            <person name="Vaughn M.W."/>
            <person name="Ying K."/>
            <person name="Yeh C.-T."/>
            <person name="Emrich S.J."/>
            <person name="Jia Y."/>
            <person name="Kalyanaraman A."/>
            <person name="Hsia A.-P."/>
            <person name="Barbazuk W.B."/>
            <person name="Baucom R.S."/>
            <person name="Brutnell T.P."/>
            <person name="Carpita N.C."/>
            <person name="Chaparro C."/>
            <person name="Chia J.-M."/>
            <person name="Deragon J.-M."/>
            <person name="Estill J.C."/>
            <person name="Fu Y."/>
            <person name="Jeddeloh J.A."/>
            <person name="Han Y."/>
            <person name="Lee H."/>
            <person name="Li P."/>
            <person name="Lisch D.R."/>
            <person name="Liu S."/>
            <person name="Liu Z."/>
            <person name="Nagel D.H."/>
            <person name="McCann M.C."/>
            <person name="SanMiguel P."/>
            <person name="Myers A.M."/>
            <person name="Nettleton D."/>
            <person name="Nguyen J."/>
            <person name="Penning B.W."/>
            <person name="Ponnala L."/>
            <person name="Schneider K.L."/>
            <person name="Schwartz D.C."/>
            <person name="Sharma A."/>
            <person name="Soderlund C."/>
            <person name="Springer N.M."/>
            <person name="Sun Q."/>
            <person name="Wang H."/>
            <person name="Waterman M."/>
            <person name="Westerman R."/>
            <person name="Wolfgruber T.K."/>
            <person name="Yang L."/>
            <person name="Yu Y."/>
            <person name="Zhang L."/>
            <person name="Zhou S."/>
            <person name="Zhu Q."/>
            <person name="Bennetzen J.L."/>
            <person name="Dawe R.K."/>
            <person name="Jiang J."/>
            <person name="Jiang N."/>
            <person name="Presting G.G."/>
            <person name="Wessler S.R."/>
            <person name="Aluru S."/>
            <person name="Martienssen R.A."/>
            <person name="Clifton S.W."/>
            <person name="McCombie W.R."/>
            <person name="Wing R.A."/>
            <person name="Wilson R.K."/>
        </authorList>
    </citation>
    <scope>NUCLEOTIDE SEQUENCE [LARGE SCALE GENOMIC DNA]</scope>
    <source>
        <strain evidence="3">cv. B73</strain>
    </source>
</reference>
<proteinExistence type="predicted"/>
<dbReference type="InParanoid" id="A0A804PF28"/>
<organism evidence="2 3">
    <name type="scientific">Zea mays</name>
    <name type="common">Maize</name>
    <dbReference type="NCBI Taxonomy" id="4577"/>
    <lineage>
        <taxon>Eukaryota</taxon>
        <taxon>Viridiplantae</taxon>
        <taxon>Streptophyta</taxon>
        <taxon>Embryophyta</taxon>
        <taxon>Tracheophyta</taxon>
        <taxon>Spermatophyta</taxon>
        <taxon>Magnoliopsida</taxon>
        <taxon>Liliopsida</taxon>
        <taxon>Poales</taxon>
        <taxon>Poaceae</taxon>
        <taxon>PACMAD clade</taxon>
        <taxon>Panicoideae</taxon>
        <taxon>Andropogonodae</taxon>
        <taxon>Andropogoneae</taxon>
        <taxon>Tripsacinae</taxon>
        <taxon>Zea</taxon>
    </lineage>
</organism>
<evidence type="ECO:0000313" key="3">
    <source>
        <dbReference type="Proteomes" id="UP000007305"/>
    </source>
</evidence>
<protein>
    <submittedName>
        <fullName evidence="2">Uncharacterized protein</fullName>
    </submittedName>
</protein>
<reference evidence="2" key="3">
    <citation type="submission" date="2021-05" db="UniProtKB">
        <authorList>
            <consortium name="EnsemblPlants"/>
        </authorList>
    </citation>
    <scope>IDENTIFICATION</scope>
    <source>
        <strain evidence="2">cv. B73</strain>
    </source>
</reference>
<dbReference type="Proteomes" id="UP000007305">
    <property type="component" value="Chromosome 5"/>
</dbReference>
<feature type="compositionally biased region" description="Basic and acidic residues" evidence="1">
    <location>
        <begin position="37"/>
        <end position="46"/>
    </location>
</feature>
<reference evidence="2" key="2">
    <citation type="submission" date="2019-07" db="EMBL/GenBank/DDBJ databases">
        <authorList>
            <person name="Seetharam A."/>
            <person name="Woodhouse M."/>
            <person name="Cannon E."/>
        </authorList>
    </citation>
    <scope>NUCLEOTIDE SEQUENCE [LARGE SCALE GENOMIC DNA]</scope>
    <source>
        <strain evidence="2">cv. B73</strain>
    </source>
</reference>
<accession>A0A804PF28</accession>
<dbReference type="AlphaFoldDB" id="A0A804PF28"/>
<keyword evidence="3" id="KW-1185">Reference proteome</keyword>
<name>A0A804PF28_MAIZE</name>
<evidence type="ECO:0000313" key="2">
    <source>
        <dbReference type="EnsemblPlants" id="Zm00001eb233040_P001"/>
    </source>
</evidence>